<protein>
    <recommendedName>
        <fullName evidence="1">DUF2264 domain-containing protein</fullName>
    </recommendedName>
</protein>
<keyword evidence="3" id="KW-1185">Reference proteome</keyword>
<dbReference type="OrthoDB" id="9813465at2"/>
<dbReference type="EMBL" id="ADLN01000096">
    <property type="protein sequence ID" value="EHI58537.1"/>
    <property type="molecule type" value="Genomic_DNA"/>
</dbReference>
<dbReference type="PANTHER" id="PTHR35339">
    <property type="entry name" value="LINALOOL DEHYDRATASE_ISOMERASE DOMAIN-CONTAINING PROTEIN"/>
    <property type="match status" value="1"/>
</dbReference>
<feature type="domain" description="DUF2264" evidence="1">
    <location>
        <begin position="47"/>
        <end position="383"/>
    </location>
</feature>
<reference evidence="2 3" key="1">
    <citation type="submission" date="2011-08" db="EMBL/GenBank/DDBJ databases">
        <title>The Genome Sequence of Clostridium hathewayi WAL-18680.</title>
        <authorList>
            <consortium name="The Broad Institute Genome Sequencing Platform"/>
            <person name="Earl A."/>
            <person name="Ward D."/>
            <person name="Feldgarden M."/>
            <person name="Gevers D."/>
            <person name="Finegold S.M."/>
            <person name="Summanen P.H."/>
            <person name="Molitoris D.R."/>
            <person name="Song M."/>
            <person name="Daigneault M."/>
            <person name="Allen-Vercoe E."/>
            <person name="Young S.K."/>
            <person name="Zeng Q."/>
            <person name="Gargeya S."/>
            <person name="Fitzgerald M."/>
            <person name="Haas B."/>
            <person name="Abouelleil A."/>
            <person name="Alvarado L."/>
            <person name="Arachchi H.M."/>
            <person name="Berlin A."/>
            <person name="Brown A."/>
            <person name="Chapman S.B."/>
            <person name="Chen Z."/>
            <person name="Dunbar C."/>
            <person name="Freedman E."/>
            <person name="Gearin G."/>
            <person name="Gellesch M."/>
            <person name="Goldberg J."/>
            <person name="Griggs A."/>
            <person name="Gujja S."/>
            <person name="Heiman D."/>
            <person name="Howarth C."/>
            <person name="Larson L."/>
            <person name="Lui A."/>
            <person name="MacDonald P.J.P."/>
            <person name="Montmayeur A."/>
            <person name="Murphy C."/>
            <person name="Neiman D."/>
            <person name="Pearson M."/>
            <person name="Priest M."/>
            <person name="Roberts A."/>
            <person name="Saif S."/>
            <person name="Shea T."/>
            <person name="Shenoy N."/>
            <person name="Sisk P."/>
            <person name="Stolte C."/>
            <person name="Sykes S."/>
            <person name="Wortman J."/>
            <person name="Nusbaum C."/>
            <person name="Birren B."/>
        </authorList>
    </citation>
    <scope>NUCLEOTIDE SEQUENCE [LARGE SCALE GENOMIC DNA]</scope>
    <source>
        <strain evidence="2 3">WAL-18680</strain>
    </source>
</reference>
<dbReference type="Pfam" id="PF10022">
    <property type="entry name" value="DUF2264"/>
    <property type="match status" value="1"/>
</dbReference>
<dbReference type="PATRIC" id="fig|742737.3.peg.3474"/>
<name>G5IJ23_9FIRM</name>
<dbReference type="HOGENOM" id="CLU_394712_0_0_9"/>
<comment type="caution">
    <text evidence="2">The sequence shown here is derived from an EMBL/GenBank/DDBJ whole genome shotgun (WGS) entry which is preliminary data.</text>
</comment>
<evidence type="ECO:0000313" key="3">
    <source>
        <dbReference type="Proteomes" id="UP000005384"/>
    </source>
</evidence>
<evidence type="ECO:0000313" key="2">
    <source>
        <dbReference type="EMBL" id="EHI58537.1"/>
    </source>
</evidence>
<dbReference type="InterPro" id="IPR016624">
    <property type="entry name" value="UCP014753"/>
</dbReference>
<evidence type="ECO:0000259" key="1">
    <source>
        <dbReference type="Pfam" id="PF10022"/>
    </source>
</evidence>
<dbReference type="AlphaFoldDB" id="G5IJ23"/>
<proteinExistence type="predicted"/>
<dbReference type="Proteomes" id="UP000005384">
    <property type="component" value="Unassembled WGS sequence"/>
</dbReference>
<accession>G5IJ23</accession>
<gene>
    <name evidence="2" type="ORF">HMPREF9473_03496</name>
</gene>
<dbReference type="InterPro" id="IPR049349">
    <property type="entry name" value="DUF2264_N"/>
</dbReference>
<dbReference type="PANTHER" id="PTHR35339:SF4">
    <property type="entry name" value="LINALOOL DEHYDRATASE_ISOMERASE DOMAIN-CONTAINING PROTEIN"/>
    <property type="match status" value="1"/>
</dbReference>
<dbReference type="RefSeq" id="WP_006781486.1">
    <property type="nucleotide sequence ID" value="NZ_CP040506.1"/>
</dbReference>
<sequence length="698" mass="79634">MKFTVNNPDYELSPYTGMNREHWLELSHFFLEGIFQHVKHMEDPILVPRHEFDVSYPQPGGPKWRLAAERFEGLARSFLIAAPLLHNEPDAVVCGYSMKEYYKQQILLSITPGTPNYLLRVEEIFPEAEPGVKAFQHTCECASLVIGLTMCKEVIWDSYTAEEKARIADYLSNFGHSYTGHHNWRLFNMLILAFLDREGYPVDQGMMRDHAQVIVSYYAGNGWYRDGHLFDYYCPWAFHVYGPLWNQWYGYEKEPYLATKIEQYSHELVETYPHMFDGDGHVTMWGRSGTYRSAASAPLAANLLLHDSKVDPGWARRITSGAVLQFATRPECFYEGIPCLGFYGPFQPFVQTYSCAASPFWLANAWVCLMLPKDHPFWTAKEHNGVWETMSAGETHTEVLDGPAIIMDNHKNTGITEFRTAKVLMKKDNPSLNAYSRLSFNSQFPWEDFDWKGVEAMQYSLTVEECIPGGKNRPSAGASCKTQKGILPQSPSKTWIPNILMYGGVRDGVLYRKEYFDFDFTFQDKCSIDLADFPVSNGLIRVDKVRIPDKPYTLTLGAYGMADRGDIKVEIRNGQNTFGSAVILKSGEGQVAFVSYDGWDEIDVCKRKGVSPVAEESRLVYGISRRKKYYEYLPYIMVSAVLTKKDQSDWSEEELFPIEEIRYTDETGCGGFGPVVLQMKDGRCVTVDFEGMEGRLSI</sequence>
<organism evidence="2 3">
    <name type="scientific">Hungatella hathewayi WAL-18680</name>
    <dbReference type="NCBI Taxonomy" id="742737"/>
    <lineage>
        <taxon>Bacteria</taxon>
        <taxon>Bacillati</taxon>
        <taxon>Bacillota</taxon>
        <taxon>Clostridia</taxon>
        <taxon>Lachnospirales</taxon>
        <taxon>Lachnospiraceae</taxon>
        <taxon>Hungatella</taxon>
    </lineage>
</organism>